<protein>
    <recommendedName>
        <fullName evidence="3">RING-type E3 ubiquitin transferase</fullName>
        <ecNumber evidence="3">2.3.2.27</ecNumber>
    </recommendedName>
</protein>
<dbReference type="InterPro" id="IPR036770">
    <property type="entry name" value="Ankyrin_rpt-contain_sf"/>
</dbReference>
<feature type="repeat" description="ANK" evidence="11">
    <location>
        <begin position="112"/>
        <end position="134"/>
    </location>
</feature>
<dbReference type="InterPro" id="IPR056760">
    <property type="entry name" value="RING_XB3-like"/>
</dbReference>
<dbReference type="PANTHER" id="PTHR24173">
    <property type="entry name" value="ANKYRIN REPEAT CONTAINING"/>
    <property type="match status" value="1"/>
</dbReference>
<comment type="catalytic activity">
    <reaction evidence="1">
        <text>S-ubiquitinyl-[E2 ubiquitin-conjugating enzyme]-L-cysteine + [acceptor protein]-L-lysine = [E2 ubiquitin-conjugating enzyme]-L-cysteine + N(6)-ubiquitinyl-[acceptor protein]-L-lysine.</text>
        <dbReference type="EC" id="2.3.2.27"/>
    </reaction>
</comment>
<dbReference type="EMBL" id="CM035439">
    <property type="protein sequence ID" value="KAH7283639.1"/>
    <property type="molecule type" value="Genomic_DNA"/>
</dbReference>
<evidence type="ECO:0000256" key="7">
    <source>
        <dbReference type="ARBA" id="ARBA00022771"/>
    </source>
</evidence>
<dbReference type="PANTHER" id="PTHR24173:SF90">
    <property type="entry name" value="RING-TYPE DOMAIN-CONTAINING PROTEIN"/>
    <property type="match status" value="1"/>
</dbReference>
<comment type="caution">
    <text evidence="14">The sequence shown here is derived from an EMBL/GenBank/DDBJ whole genome shotgun (WGS) entry which is preliminary data.</text>
</comment>
<dbReference type="PROSITE" id="PS50088">
    <property type="entry name" value="ANK_REPEAT"/>
    <property type="match status" value="5"/>
</dbReference>
<evidence type="ECO:0000256" key="1">
    <source>
        <dbReference type="ARBA" id="ARBA00000900"/>
    </source>
</evidence>
<dbReference type="Pfam" id="PF12796">
    <property type="entry name" value="Ank_2"/>
    <property type="match status" value="3"/>
</dbReference>
<evidence type="ECO:0000313" key="14">
    <source>
        <dbReference type="EMBL" id="KAH7283639.1"/>
    </source>
</evidence>
<feature type="repeat" description="ANK" evidence="11">
    <location>
        <begin position="45"/>
        <end position="77"/>
    </location>
</feature>
<dbReference type="SUPFAM" id="SSF48403">
    <property type="entry name" value="Ankyrin repeat"/>
    <property type="match status" value="1"/>
</dbReference>
<dbReference type="InterPro" id="IPR001841">
    <property type="entry name" value="Znf_RING"/>
</dbReference>
<gene>
    <name evidence="14" type="ORF">KP509_34G017400</name>
</gene>
<dbReference type="AlphaFoldDB" id="A0A8T2QIB0"/>
<evidence type="ECO:0000256" key="9">
    <source>
        <dbReference type="ARBA" id="ARBA00022833"/>
    </source>
</evidence>
<evidence type="ECO:0000256" key="4">
    <source>
        <dbReference type="ARBA" id="ARBA00022679"/>
    </source>
</evidence>
<feature type="repeat" description="ANK" evidence="11">
    <location>
        <begin position="78"/>
        <end position="110"/>
    </location>
</feature>
<evidence type="ECO:0000256" key="10">
    <source>
        <dbReference type="ARBA" id="ARBA00023043"/>
    </source>
</evidence>
<feature type="domain" description="RING-type" evidence="13">
    <location>
        <begin position="332"/>
        <end position="381"/>
    </location>
</feature>
<dbReference type="SUPFAM" id="SSF57850">
    <property type="entry name" value="RING/U-box"/>
    <property type="match status" value="1"/>
</dbReference>
<name>A0A8T2QIB0_CERRI</name>
<dbReference type="Gene3D" id="3.30.40.10">
    <property type="entry name" value="Zinc/RING finger domain, C3HC4 (zinc finger)"/>
    <property type="match status" value="1"/>
</dbReference>
<evidence type="ECO:0000256" key="5">
    <source>
        <dbReference type="ARBA" id="ARBA00022723"/>
    </source>
</evidence>
<organism evidence="14 15">
    <name type="scientific">Ceratopteris richardii</name>
    <name type="common">Triangle waterfern</name>
    <dbReference type="NCBI Taxonomy" id="49495"/>
    <lineage>
        <taxon>Eukaryota</taxon>
        <taxon>Viridiplantae</taxon>
        <taxon>Streptophyta</taxon>
        <taxon>Embryophyta</taxon>
        <taxon>Tracheophyta</taxon>
        <taxon>Polypodiopsida</taxon>
        <taxon>Polypodiidae</taxon>
        <taxon>Polypodiales</taxon>
        <taxon>Pteridineae</taxon>
        <taxon>Pteridaceae</taxon>
        <taxon>Parkerioideae</taxon>
        <taxon>Ceratopteris</taxon>
    </lineage>
</organism>
<keyword evidence="5" id="KW-0479">Metal-binding</keyword>
<keyword evidence="6" id="KW-0677">Repeat</keyword>
<dbReference type="PROSITE" id="PS00518">
    <property type="entry name" value="ZF_RING_1"/>
    <property type="match status" value="1"/>
</dbReference>
<dbReference type="Pfam" id="PF24921">
    <property type="entry name" value="RING_XB3-XBAT31"/>
    <property type="match status" value="1"/>
</dbReference>
<comment type="pathway">
    <text evidence="2">Protein modification; protein ubiquitination.</text>
</comment>
<evidence type="ECO:0000256" key="3">
    <source>
        <dbReference type="ARBA" id="ARBA00012483"/>
    </source>
</evidence>
<keyword evidence="4" id="KW-0808">Transferase</keyword>
<dbReference type="InterPro" id="IPR013083">
    <property type="entry name" value="Znf_RING/FYVE/PHD"/>
</dbReference>
<feature type="repeat" description="ANK" evidence="11">
    <location>
        <begin position="201"/>
        <end position="233"/>
    </location>
</feature>
<dbReference type="Proteomes" id="UP000825935">
    <property type="component" value="Chromosome 34"/>
</dbReference>
<dbReference type="GO" id="GO:0008270">
    <property type="term" value="F:zinc ion binding"/>
    <property type="evidence" value="ECO:0007669"/>
    <property type="project" value="UniProtKB-KW"/>
</dbReference>
<dbReference type="InterPro" id="IPR002110">
    <property type="entry name" value="Ankyrin_rpt"/>
</dbReference>
<evidence type="ECO:0000256" key="11">
    <source>
        <dbReference type="PROSITE-ProRule" id="PRU00023"/>
    </source>
</evidence>
<evidence type="ECO:0000256" key="2">
    <source>
        <dbReference type="ARBA" id="ARBA00004906"/>
    </source>
</evidence>
<dbReference type="InterPro" id="IPR017907">
    <property type="entry name" value="Znf_RING_CS"/>
</dbReference>
<dbReference type="SMART" id="SM00248">
    <property type="entry name" value="ANK"/>
    <property type="match status" value="7"/>
</dbReference>
<evidence type="ECO:0000256" key="6">
    <source>
        <dbReference type="ARBA" id="ARBA00022737"/>
    </source>
</evidence>
<dbReference type="PROSITE" id="PS50297">
    <property type="entry name" value="ANK_REP_REGION"/>
    <property type="match status" value="4"/>
</dbReference>
<evidence type="ECO:0000313" key="15">
    <source>
        <dbReference type="Proteomes" id="UP000825935"/>
    </source>
</evidence>
<sequence length="465" mass="50971">MGITASCRLDVRGELQTAIVEGDLQHVRLLLEFRPQLINENLSRNMESPLHHAASSGQTDVLLLLLEKGAFVDALNHQKQTPLILACRNGRIACIERLVEWNANILIFDASHGRTCLHYAAKSGHLNCLQKVLLAAQSPTVAETWGYRQFINVRDDSGVTPLHLAARSGHSSIVHMLLSNGALVCATTTKSSSNNSSSLGFGSTPLHFAARGGSIECVKELLAWGADRLQRNSQGHTPFFIAMKYHNTACATLLNPLTAEPLVWPSPWKFMNNLDIEVKLLLENALAQANDAWERQIFSAAGSCSVVPAEPTEKLADVEFNVQDDDEEVELCCICFEQQCTIEVRDCGHEMCAGCILALCCHNKPNPSMPTSPAPLCPFCRCNIERLRRIQPQVREHLHGSKEAVQLVEPAKEDEGDISKVVVVNQQKKLVDGGSSGFIGMVSKGSFRLLSSARGSGRVVDIHWD</sequence>
<keyword evidence="9" id="KW-0862">Zinc</keyword>
<feature type="repeat" description="ANK" evidence="11">
    <location>
        <begin position="157"/>
        <end position="189"/>
    </location>
</feature>
<dbReference type="Gene3D" id="1.25.40.20">
    <property type="entry name" value="Ankyrin repeat-containing domain"/>
    <property type="match status" value="2"/>
</dbReference>
<evidence type="ECO:0000256" key="12">
    <source>
        <dbReference type="PROSITE-ProRule" id="PRU00175"/>
    </source>
</evidence>
<evidence type="ECO:0000259" key="13">
    <source>
        <dbReference type="PROSITE" id="PS50089"/>
    </source>
</evidence>
<keyword evidence="8" id="KW-0833">Ubl conjugation pathway</keyword>
<keyword evidence="7 12" id="KW-0863">Zinc-finger</keyword>
<keyword evidence="15" id="KW-1185">Reference proteome</keyword>
<reference evidence="14" key="1">
    <citation type="submission" date="2021-08" db="EMBL/GenBank/DDBJ databases">
        <title>WGS assembly of Ceratopteris richardii.</title>
        <authorList>
            <person name="Marchant D.B."/>
            <person name="Chen G."/>
            <person name="Jenkins J."/>
            <person name="Shu S."/>
            <person name="Leebens-Mack J."/>
            <person name="Grimwood J."/>
            <person name="Schmutz J."/>
            <person name="Soltis P."/>
            <person name="Soltis D."/>
            <person name="Chen Z.-H."/>
        </authorList>
    </citation>
    <scope>NUCLEOTIDE SEQUENCE</scope>
    <source>
        <strain evidence="14">Whitten #5841</strain>
        <tissue evidence="14">Leaf</tissue>
    </source>
</reference>
<dbReference type="EC" id="2.3.2.27" evidence="3"/>
<keyword evidence="10 11" id="KW-0040">ANK repeat</keyword>
<evidence type="ECO:0000256" key="8">
    <source>
        <dbReference type="ARBA" id="ARBA00022786"/>
    </source>
</evidence>
<dbReference type="OMA" id="CCHTKPN"/>
<dbReference type="GO" id="GO:0061630">
    <property type="term" value="F:ubiquitin protein ligase activity"/>
    <property type="evidence" value="ECO:0007669"/>
    <property type="project" value="UniProtKB-EC"/>
</dbReference>
<accession>A0A8T2QIB0</accession>
<dbReference type="OrthoDB" id="194358at2759"/>
<proteinExistence type="predicted"/>
<dbReference type="PROSITE" id="PS50089">
    <property type="entry name" value="ZF_RING_2"/>
    <property type="match status" value="1"/>
</dbReference>